<dbReference type="EMBL" id="LAZR01030150">
    <property type="protein sequence ID" value="KKL57485.1"/>
    <property type="molecule type" value="Genomic_DNA"/>
</dbReference>
<gene>
    <name evidence="1" type="ORF">LCGC14_2234940</name>
</gene>
<organism evidence="1">
    <name type="scientific">marine sediment metagenome</name>
    <dbReference type="NCBI Taxonomy" id="412755"/>
    <lineage>
        <taxon>unclassified sequences</taxon>
        <taxon>metagenomes</taxon>
        <taxon>ecological metagenomes</taxon>
    </lineage>
</organism>
<sequence>MINFQFQTEKVKNLKEHAVNMEHDARFLYWELCDVVLELLSAEGMRQTEKLAEEYDSETGLQRK</sequence>
<evidence type="ECO:0000313" key="1">
    <source>
        <dbReference type="EMBL" id="KKL57485.1"/>
    </source>
</evidence>
<proteinExistence type="predicted"/>
<dbReference type="AlphaFoldDB" id="A0A0F9FJN9"/>
<protein>
    <submittedName>
        <fullName evidence="1">Uncharacterized protein</fullName>
    </submittedName>
</protein>
<comment type="caution">
    <text evidence="1">The sequence shown here is derived from an EMBL/GenBank/DDBJ whole genome shotgun (WGS) entry which is preliminary data.</text>
</comment>
<reference evidence="1" key="1">
    <citation type="journal article" date="2015" name="Nature">
        <title>Complex archaea that bridge the gap between prokaryotes and eukaryotes.</title>
        <authorList>
            <person name="Spang A."/>
            <person name="Saw J.H."/>
            <person name="Jorgensen S.L."/>
            <person name="Zaremba-Niedzwiedzka K."/>
            <person name="Martijn J."/>
            <person name="Lind A.E."/>
            <person name="van Eijk R."/>
            <person name="Schleper C."/>
            <person name="Guy L."/>
            <person name="Ettema T.J."/>
        </authorList>
    </citation>
    <scope>NUCLEOTIDE SEQUENCE</scope>
</reference>
<name>A0A0F9FJN9_9ZZZZ</name>
<accession>A0A0F9FJN9</accession>